<dbReference type="InterPro" id="IPR050811">
    <property type="entry name" value="Phosphate_ABC_transporter"/>
</dbReference>
<keyword evidence="7" id="KW-0564">Palmitate</keyword>
<comment type="subcellular location">
    <subcellularLocation>
        <location evidence="2">Cell membrane</location>
        <topology evidence="2">Lipid-anchor</topology>
    </subcellularLocation>
</comment>
<dbReference type="Proteomes" id="UP000433181">
    <property type="component" value="Unassembled WGS sequence"/>
</dbReference>
<evidence type="ECO:0000313" key="10">
    <source>
        <dbReference type="EMBL" id="MSU09526.1"/>
    </source>
</evidence>
<dbReference type="Pfam" id="PF12849">
    <property type="entry name" value="PBP_like_2"/>
    <property type="match status" value="2"/>
</dbReference>
<evidence type="ECO:0000256" key="6">
    <source>
        <dbReference type="ARBA" id="ARBA00022729"/>
    </source>
</evidence>
<feature type="domain" description="PBP" evidence="9">
    <location>
        <begin position="44"/>
        <end position="158"/>
    </location>
</feature>
<comment type="function">
    <text evidence="1">Part of the ABC transporter complex PstSACB involved in phosphate import.</text>
</comment>
<evidence type="ECO:0000256" key="2">
    <source>
        <dbReference type="ARBA" id="ARBA00004193"/>
    </source>
</evidence>
<proteinExistence type="inferred from homology"/>
<comment type="caution">
    <text evidence="10">The sequence shown here is derived from an EMBL/GenBank/DDBJ whole genome shotgun (WGS) entry which is preliminary data.</text>
</comment>
<dbReference type="EMBL" id="VUNR01000025">
    <property type="protein sequence ID" value="MSU09526.1"/>
    <property type="molecule type" value="Genomic_DNA"/>
</dbReference>
<reference evidence="10 11" key="1">
    <citation type="submission" date="2019-08" db="EMBL/GenBank/DDBJ databases">
        <title>In-depth cultivation of the pig gut microbiome towards novel bacterial diversity and tailored functional studies.</title>
        <authorList>
            <person name="Wylensek D."/>
            <person name="Hitch T.C.A."/>
            <person name="Clavel T."/>
        </authorList>
    </citation>
    <scope>NUCLEOTIDE SEQUENCE [LARGE SCALE GENOMIC DNA]</scope>
    <source>
        <strain evidence="10 11">WCA-693-APC-5D-A</strain>
    </source>
</reference>
<evidence type="ECO:0000256" key="4">
    <source>
        <dbReference type="ARBA" id="ARBA00011529"/>
    </source>
</evidence>
<name>A0A6I2UL99_9FIRM</name>
<evidence type="ECO:0000313" key="11">
    <source>
        <dbReference type="Proteomes" id="UP000433181"/>
    </source>
</evidence>
<keyword evidence="6" id="KW-0732">Signal</keyword>
<dbReference type="InterPro" id="IPR024370">
    <property type="entry name" value="PBP_domain"/>
</dbReference>
<protein>
    <recommendedName>
        <fullName evidence="9">PBP domain-containing protein</fullName>
    </recommendedName>
</protein>
<dbReference type="SUPFAM" id="SSF53850">
    <property type="entry name" value="Periplasmic binding protein-like II"/>
    <property type="match status" value="2"/>
</dbReference>
<dbReference type="PANTHER" id="PTHR30570">
    <property type="entry name" value="PERIPLASMIC PHOSPHATE BINDING COMPONENT OF PHOSPHATE ABC TRANSPORTER"/>
    <property type="match status" value="1"/>
</dbReference>
<comment type="similarity">
    <text evidence="3">Belongs to the PstS family.</text>
</comment>
<dbReference type="Gene3D" id="3.40.190.10">
    <property type="entry name" value="Periplasmic binding protein-like II"/>
    <property type="match status" value="4"/>
</dbReference>
<dbReference type="GO" id="GO:0005886">
    <property type="term" value="C:plasma membrane"/>
    <property type="evidence" value="ECO:0007669"/>
    <property type="project" value="UniProtKB-SubCell"/>
</dbReference>
<evidence type="ECO:0000256" key="1">
    <source>
        <dbReference type="ARBA" id="ARBA00002841"/>
    </source>
</evidence>
<evidence type="ECO:0000256" key="8">
    <source>
        <dbReference type="ARBA" id="ARBA00023288"/>
    </source>
</evidence>
<evidence type="ECO:0000256" key="3">
    <source>
        <dbReference type="ARBA" id="ARBA00008725"/>
    </source>
</evidence>
<keyword evidence="8" id="KW-0449">Lipoprotein</keyword>
<dbReference type="PANTHER" id="PTHR30570:SF1">
    <property type="entry name" value="PHOSPHATE-BINDING PROTEIN PSTS"/>
    <property type="match status" value="1"/>
</dbReference>
<evidence type="ECO:0000256" key="5">
    <source>
        <dbReference type="ARBA" id="ARBA00022592"/>
    </source>
</evidence>
<evidence type="ECO:0000256" key="7">
    <source>
        <dbReference type="ARBA" id="ARBA00023139"/>
    </source>
</evidence>
<keyword evidence="11" id="KW-1185">Reference proteome</keyword>
<dbReference type="AlphaFoldDB" id="A0A6I2UL99"/>
<dbReference type="GO" id="GO:0006817">
    <property type="term" value="P:phosphate ion transport"/>
    <property type="evidence" value="ECO:0007669"/>
    <property type="project" value="UniProtKB-KW"/>
</dbReference>
<evidence type="ECO:0000259" key="9">
    <source>
        <dbReference type="Pfam" id="PF12849"/>
    </source>
</evidence>
<organism evidence="10 11">
    <name type="scientific">Anaerovibrio slackiae</name>
    <dbReference type="NCBI Taxonomy" id="2652309"/>
    <lineage>
        <taxon>Bacteria</taxon>
        <taxon>Bacillati</taxon>
        <taxon>Bacillota</taxon>
        <taxon>Negativicutes</taxon>
        <taxon>Selenomonadales</taxon>
        <taxon>Selenomonadaceae</taxon>
        <taxon>Anaerovibrio</taxon>
    </lineage>
</organism>
<keyword evidence="5" id="KW-0592">Phosphate transport</keyword>
<comment type="subunit">
    <text evidence="4">The complex is composed of two ATP-binding proteins (PstB), two transmembrane proteins (PstC and PstA) and a solute-binding protein (PstS).</text>
</comment>
<feature type="domain" description="PBP" evidence="9">
    <location>
        <begin position="180"/>
        <end position="293"/>
    </location>
</feature>
<sequence length="296" mass="31211">MENRLWLAVLLLVAALSLAGCGMSAGNSGGQLSQEQVDGLEKLGKIKVISREDGSGTRSTFAELAGFAGEGKGADLTREDAAVADNAETVVQQVAGDKAAIGYASYGTVRSAADVKILTVNGFDVSSGKGSYPLRRSFYLAYSGRLSDLEQDFLTYVTGAGQELVGKSFGAVAKADRFLSNQAAGELKIVGSTSVAPLMSELAAAYEGINTHADISVVPSNSADGLTRTMQGECDFGMASRELKDYEKELLNYRLIANDDIVVIVNKDNPLTNITLEQLKGIYTGELAGWQELSGK</sequence>
<accession>A0A6I2UL99</accession>
<dbReference type="PROSITE" id="PS51257">
    <property type="entry name" value="PROKAR_LIPOPROTEIN"/>
    <property type="match status" value="1"/>
</dbReference>
<keyword evidence="5" id="KW-0813">Transport</keyword>
<gene>
    <name evidence="10" type="ORF">FYJ84_11090</name>
</gene>